<dbReference type="Gene3D" id="1.20.1340.10">
    <property type="entry name" value="dopa decarboxylase, N-terminal domain"/>
    <property type="match status" value="1"/>
</dbReference>
<evidence type="ECO:0000256" key="1">
    <source>
        <dbReference type="ARBA" id="ARBA00001933"/>
    </source>
</evidence>
<dbReference type="InterPro" id="IPR002129">
    <property type="entry name" value="PyrdxlP-dep_de-COase"/>
</dbReference>
<comment type="similarity">
    <text evidence="2 7">Belongs to the group II decarboxylase family.</text>
</comment>
<sequence length="489" mass="55342">MDSKQFREQGKQIVDFIADYFENIRSQRVIPDVRPGFLQKHLPTEAPSKGEEFVNVKEDFEKFIMPGIVHWQSPNFHAYYPCGHSFPAVLGDLLSGGLGSIMFSWASNPAGTELEVVVMDWLGKMVKLPEDFLFEFTKDKPHVGGGCIQNTASESILVTMLAARRAALDRLRNRYPDDDDDVIMSRLIVYSSDQVHSCLDKAAMLAAVKLRKIPTNDEDQSMNVVALEKAVKVDEAMGLHPFYLCASLGTTSTCAFDDLKKIGPICQRESIWMHIDAAYSGPAFMCPEFRPLLDGVEFAESFNFNPHKLMLTNFDCSALWVKHRDMLKKAMHVDPIYLRKRSFMGESKDWEIPLGRSMRALKLWFVLRTYGLEGIQKHVRNHVKMAKLFESLLAQDSRFEQVAKVVLGLVCFKLKGTANKSKALLKAINNEGLIHMVPGELNGAYMIRFVVCSEWVKEEDIHFAWSVIKRNADKVLQGGEARTRHMGVA</sequence>
<keyword evidence="3" id="KW-0210">Decarboxylase</keyword>
<dbReference type="InterPro" id="IPR015424">
    <property type="entry name" value="PyrdxlP-dep_Trfase"/>
</dbReference>
<dbReference type="InterPro" id="IPR021115">
    <property type="entry name" value="Pyridoxal-P_BS"/>
</dbReference>
<accession>A7RYV7</accession>
<dbReference type="CDD" id="cd06450">
    <property type="entry name" value="DOPA_deC_like"/>
    <property type="match status" value="1"/>
</dbReference>
<dbReference type="PhylomeDB" id="A7RYV7"/>
<evidence type="ECO:0000256" key="6">
    <source>
        <dbReference type="PIRSR" id="PIRSR602129-50"/>
    </source>
</evidence>
<dbReference type="FunCoup" id="A7RYV7">
    <property type="interactions" value="27"/>
</dbReference>
<evidence type="ECO:0000256" key="3">
    <source>
        <dbReference type="ARBA" id="ARBA00022793"/>
    </source>
</evidence>
<dbReference type="PRINTS" id="PR00800">
    <property type="entry name" value="YHDCRBOXLASE"/>
</dbReference>
<dbReference type="GO" id="GO:0016831">
    <property type="term" value="F:carboxy-lyase activity"/>
    <property type="evidence" value="ECO:0000318"/>
    <property type="project" value="GO_Central"/>
</dbReference>
<dbReference type="InterPro" id="IPR010977">
    <property type="entry name" value="Aromatic_deC"/>
</dbReference>
<dbReference type="HOGENOM" id="CLU_011856_3_1_1"/>
<evidence type="ECO:0000256" key="2">
    <source>
        <dbReference type="ARBA" id="ARBA00009533"/>
    </source>
</evidence>
<dbReference type="PROSITE" id="PS00392">
    <property type="entry name" value="DDC_GAD_HDC_YDC"/>
    <property type="match status" value="1"/>
</dbReference>
<reference evidence="8 9" key="1">
    <citation type="journal article" date="2007" name="Science">
        <title>Sea anemone genome reveals ancestral eumetazoan gene repertoire and genomic organization.</title>
        <authorList>
            <person name="Putnam N.H."/>
            <person name="Srivastava M."/>
            <person name="Hellsten U."/>
            <person name="Dirks B."/>
            <person name="Chapman J."/>
            <person name="Salamov A."/>
            <person name="Terry A."/>
            <person name="Shapiro H."/>
            <person name="Lindquist E."/>
            <person name="Kapitonov V.V."/>
            <person name="Jurka J."/>
            <person name="Genikhovich G."/>
            <person name="Grigoriev I.V."/>
            <person name="Lucas S.M."/>
            <person name="Steele R.E."/>
            <person name="Finnerty J.R."/>
            <person name="Technau U."/>
            <person name="Martindale M.Q."/>
            <person name="Rokhsar D.S."/>
        </authorList>
    </citation>
    <scope>NUCLEOTIDE SEQUENCE [LARGE SCALE GENOMIC DNA]</scope>
    <source>
        <strain evidence="9">CH2 X CH6</strain>
    </source>
</reference>
<dbReference type="InterPro" id="IPR015422">
    <property type="entry name" value="PyrdxlP-dep_Trfase_small"/>
</dbReference>
<dbReference type="FunFam" id="3.40.640.10:FF:000025">
    <property type="entry name" value="Histidine decarboxylase"/>
    <property type="match status" value="1"/>
</dbReference>
<dbReference type="OMA" id="IPFEMEY"/>
<keyword evidence="9" id="KW-1185">Reference proteome</keyword>
<dbReference type="Proteomes" id="UP000001593">
    <property type="component" value="Unassembled WGS sequence"/>
</dbReference>
<dbReference type="STRING" id="45351.A7RYV7"/>
<dbReference type="SUPFAM" id="SSF53383">
    <property type="entry name" value="PLP-dependent transferases"/>
    <property type="match status" value="1"/>
</dbReference>
<dbReference type="GO" id="GO:0006520">
    <property type="term" value="P:amino acid metabolic process"/>
    <property type="evidence" value="ECO:0007669"/>
    <property type="project" value="InterPro"/>
</dbReference>
<evidence type="ECO:0000313" key="8">
    <source>
        <dbReference type="EMBL" id="EDO43392.1"/>
    </source>
</evidence>
<evidence type="ECO:0000256" key="4">
    <source>
        <dbReference type="ARBA" id="ARBA00022898"/>
    </source>
</evidence>
<gene>
    <name evidence="8" type="ORF">NEMVEDRAFT_v1g98001</name>
</gene>
<dbReference type="InterPro" id="IPR015421">
    <property type="entry name" value="PyrdxlP-dep_Trfase_major"/>
</dbReference>
<proteinExistence type="inferred from homology"/>
<keyword evidence="5 7" id="KW-0456">Lyase</keyword>
<name>A7RYV7_NEMVE</name>
<protein>
    <recommendedName>
        <fullName evidence="10">Aromatic-L-amino-acid decarboxylase</fullName>
    </recommendedName>
</protein>
<dbReference type="GO" id="GO:0005737">
    <property type="term" value="C:cytoplasm"/>
    <property type="evidence" value="ECO:0000318"/>
    <property type="project" value="GO_Central"/>
</dbReference>
<keyword evidence="4 6" id="KW-0663">Pyridoxal phosphate</keyword>
<feature type="modified residue" description="N6-(pyridoxal phosphate)lysine" evidence="6">
    <location>
        <position position="308"/>
    </location>
</feature>
<evidence type="ECO:0000256" key="5">
    <source>
        <dbReference type="ARBA" id="ARBA00023239"/>
    </source>
</evidence>
<dbReference type="Gene3D" id="3.40.640.10">
    <property type="entry name" value="Type I PLP-dependent aspartate aminotransferase-like (Major domain)"/>
    <property type="match status" value="1"/>
</dbReference>
<dbReference type="PANTHER" id="PTHR11999:SF70">
    <property type="entry name" value="MIP05841P"/>
    <property type="match status" value="1"/>
</dbReference>
<dbReference type="Gene3D" id="3.90.1150.10">
    <property type="entry name" value="Aspartate Aminotransferase, domain 1"/>
    <property type="match status" value="1"/>
</dbReference>
<evidence type="ECO:0008006" key="10">
    <source>
        <dbReference type="Google" id="ProtNLM"/>
    </source>
</evidence>
<dbReference type="eggNOG" id="KOG0628">
    <property type="taxonomic scope" value="Eukaryota"/>
</dbReference>
<dbReference type="FunFam" id="1.20.1340.10:FF:000001">
    <property type="entry name" value="Histidine decarboxylase"/>
    <property type="match status" value="1"/>
</dbReference>
<dbReference type="Pfam" id="PF00282">
    <property type="entry name" value="Pyridoxal_deC"/>
    <property type="match status" value="1"/>
</dbReference>
<evidence type="ECO:0000313" key="9">
    <source>
        <dbReference type="Proteomes" id="UP000001593"/>
    </source>
</evidence>
<dbReference type="AlphaFoldDB" id="A7RYV7"/>
<dbReference type="GO" id="GO:0030170">
    <property type="term" value="F:pyridoxal phosphate binding"/>
    <property type="evidence" value="ECO:0007669"/>
    <property type="project" value="InterPro"/>
</dbReference>
<dbReference type="GO" id="GO:0019752">
    <property type="term" value="P:carboxylic acid metabolic process"/>
    <property type="evidence" value="ECO:0007669"/>
    <property type="project" value="InterPro"/>
</dbReference>
<comment type="cofactor">
    <cofactor evidence="1 6 7">
        <name>pyridoxal 5'-phosphate</name>
        <dbReference type="ChEBI" id="CHEBI:597326"/>
    </cofactor>
</comment>
<evidence type="ECO:0000256" key="7">
    <source>
        <dbReference type="RuleBase" id="RU000382"/>
    </source>
</evidence>
<dbReference type="PANTHER" id="PTHR11999">
    <property type="entry name" value="GROUP II PYRIDOXAL-5-PHOSPHATE DECARBOXYLASE"/>
    <property type="match status" value="1"/>
</dbReference>
<dbReference type="InParanoid" id="A7RYV7"/>
<dbReference type="EMBL" id="DS469554">
    <property type="protein sequence ID" value="EDO43392.1"/>
    <property type="molecule type" value="Genomic_DNA"/>
</dbReference>
<organism evidence="8 9">
    <name type="scientific">Nematostella vectensis</name>
    <name type="common">Starlet sea anemone</name>
    <dbReference type="NCBI Taxonomy" id="45351"/>
    <lineage>
        <taxon>Eukaryota</taxon>
        <taxon>Metazoa</taxon>
        <taxon>Cnidaria</taxon>
        <taxon>Anthozoa</taxon>
        <taxon>Hexacorallia</taxon>
        <taxon>Actiniaria</taxon>
        <taxon>Edwardsiidae</taxon>
        <taxon>Nematostella</taxon>
    </lineage>
</organism>